<dbReference type="Pfam" id="PF22441">
    <property type="entry name" value="CLIC-like_N"/>
    <property type="match status" value="1"/>
</dbReference>
<gene>
    <name evidence="12" type="ORF">HPG69_005635</name>
</gene>
<dbReference type="GO" id="GO:0016020">
    <property type="term" value="C:membrane"/>
    <property type="evidence" value="ECO:0007669"/>
    <property type="project" value="UniProtKB-SubCell"/>
</dbReference>
<feature type="transmembrane region" description="Helical" evidence="10">
    <location>
        <begin position="37"/>
        <end position="55"/>
    </location>
</feature>
<evidence type="ECO:0000256" key="5">
    <source>
        <dbReference type="ARBA" id="ARBA00022553"/>
    </source>
</evidence>
<proteinExistence type="inferred from homology"/>
<evidence type="ECO:0000256" key="10">
    <source>
        <dbReference type="SAM" id="Phobius"/>
    </source>
</evidence>
<sequence>MLPNQREEKNKEPMTKLFVKASGGDESMGHCPMFQRLFRILWLKGVVFSVTTIVLKRKPADLLNMLPGHTYHL</sequence>
<keyword evidence="7 10" id="KW-1133">Transmembrane helix</keyword>
<dbReference type="EMBL" id="JACDTQ010002550">
    <property type="protein sequence ID" value="KAF5917415.1"/>
    <property type="molecule type" value="Genomic_DNA"/>
</dbReference>
<evidence type="ECO:0000313" key="12">
    <source>
        <dbReference type="EMBL" id="KAF5917415.1"/>
    </source>
</evidence>
<organism evidence="12 13">
    <name type="scientific">Diceros bicornis minor</name>
    <name type="common">South-central black rhinoceros</name>
    <dbReference type="NCBI Taxonomy" id="77932"/>
    <lineage>
        <taxon>Eukaryota</taxon>
        <taxon>Metazoa</taxon>
        <taxon>Chordata</taxon>
        <taxon>Craniata</taxon>
        <taxon>Vertebrata</taxon>
        <taxon>Euteleostomi</taxon>
        <taxon>Mammalia</taxon>
        <taxon>Eutheria</taxon>
        <taxon>Laurasiatheria</taxon>
        <taxon>Perissodactyla</taxon>
        <taxon>Rhinocerotidae</taxon>
        <taxon>Diceros</taxon>
    </lineage>
</organism>
<dbReference type="Gene3D" id="3.40.30.10">
    <property type="entry name" value="Glutaredoxin"/>
    <property type="match status" value="1"/>
</dbReference>
<evidence type="ECO:0000256" key="8">
    <source>
        <dbReference type="ARBA" id="ARBA00023136"/>
    </source>
</evidence>
<evidence type="ECO:0000256" key="7">
    <source>
        <dbReference type="ARBA" id="ARBA00022989"/>
    </source>
</evidence>
<evidence type="ECO:0000256" key="1">
    <source>
        <dbReference type="ARBA" id="ARBA00004123"/>
    </source>
</evidence>
<dbReference type="PANTHER" id="PTHR45476:SF5">
    <property type="entry name" value="CHLORIDE INTRACELLULAR CHANNEL 4-RELATED"/>
    <property type="match status" value="1"/>
</dbReference>
<name>A0A7J7ENN8_DICBM</name>
<evidence type="ECO:0000256" key="2">
    <source>
        <dbReference type="ARBA" id="ARBA00004167"/>
    </source>
</evidence>
<feature type="domain" description="CLIC N-terminal" evidence="11">
    <location>
        <begin position="14"/>
        <end position="70"/>
    </location>
</feature>
<evidence type="ECO:0000256" key="3">
    <source>
        <dbReference type="ARBA" id="ARBA00004308"/>
    </source>
</evidence>
<keyword evidence="8 10" id="KW-0472">Membrane</keyword>
<evidence type="ECO:0000259" key="11">
    <source>
        <dbReference type="Pfam" id="PF22441"/>
    </source>
</evidence>
<evidence type="ECO:0000256" key="9">
    <source>
        <dbReference type="ARBA" id="ARBA00023242"/>
    </source>
</evidence>
<keyword evidence="9" id="KW-0539">Nucleus</keyword>
<comment type="caution">
    <text evidence="12">The sequence shown here is derived from an EMBL/GenBank/DDBJ whole genome shotgun (WGS) entry which is preliminary data.</text>
</comment>
<comment type="subcellular location">
    <subcellularLocation>
        <location evidence="3">Endomembrane system</location>
    </subcellularLocation>
    <subcellularLocation>
        <location evidence="2">Membrane</location>
        <topology evidence="2">Single-pass membrane protein</topology>
    </subcellularLocation>
    <subcellularLocation>
        <location evidence="1">Nucleus</location>
    </subcellularLocation>
</comment>
<dbReference type="InterPro" id="IPR053823">
    <property type="entry name" value="CLIC_N"/>
</dbReference>
<keyword evidence="6 10" id="KW-0812">Transmembrane</keyword>
<evidence type="ECO:0000256" key="4">
    <source>
        <dbReference type="ARBA" id="ARBA00007655"/>
    </source>
</evidence>
<evidence type="ECO:0000256" key="6">
    <source>
        <dbReference type="ARBA" id="ARBA00022692"/>
    </source>
</evidence>
<keyword evidence="5" id="KW-0597">Phosphoprotein</keyword>
<reference evidence="12 13" key="1">
    <citation type="journal article" date="2020" name="Mol. Biol. Evol.">
        <title>Interspecific Gene Flow and the Evolution of Specialization in Black and White Rhinoceros.</title>
        <authorList>
            <person name="Moodley Y."/>
            <person name="Westbury M.V."/>
            <person name="Russo I.M."/>
            <person name="Gopalakrishnan S."/>
            <person name="Rakotoarivelo A."/>
            <person name="Olsen R.A."/>
            <person name="Prost S."/>
            <person name="Tunstall T."/>
            <person name="Ryder O.A."/>
            <person name="Dalen L."/>
            <person name="Bruford M.W."/>
        </authorList>
    </citation>
    <scope>NUCLEOTIDE SEQUENCE [LARGE SCALE GENOMIC DNA]</scope>
    <source>
        <strain evidence="12">SBR-YM</strain>
        <tissue evidence="12">Skin</tissue>
    </source>
</reference>
<protein>
    <recommendedName>
        <fullName evidence="11">CLIC N-terminal domain-containing protein</fullName>
    </recommendedName>
</protein>
<dbReference type="PANTHER" id="PTHR45476">
    <property type="entry name" value="CHLORIDE INTRACELLULAR CHANNEL PROTEIN 6-RELATED"/>
    <property type="match status" value="1"/>
</dbReference>
<dbReference type="AlphaFoldDB" id="A0A7J7ENN8"/>
<comment type="similarity">
    <text evidence="4">Belongs to the chloride channel CLIC family.</text>
</comment>
<accession>A0A7J7ENN8</accession>
<keyword evidence="13" id="KW-1185">Reference proteome</keyword>
<evidence type="ECO:0000313" key="13">
    <source>
        <dbReference type="Proteomes" id="UP000551758"/>
    </source>
</evidence>
<dbReference type="GO" id="GO:0005634">
    <property type="term" value="C:nucleus"/>
    <property type="evidence" value="ECO:0007669"/>
    <property type="project" value="UniProtKB-SubCell"/>
</dbReference>
<dbReference type="Proteomes" id="UP000551758">
    <property type="component" value="Unassembled WGS sequence"/>
</dbReference>